<evidence type="ECO:0000256" key="1">
    <source>
        <dbReference type="SAM" id="SignalP"/>
    </source>
</evidence>
<sequence length="147" mass="17128">MIPLLAYICFILSVLATEETTNSTRKDFQTNLNEKWFSVYQNIIRLDPELAKNLTESEKSEKFIRVVTEGSRALIYTVENWKLVKCDNKTAVSETLISGLKLLYSLRTRERHMQVTASDAKQLLMQVCELYNMLVLHKAIRDQVVYY</sequence>
<dbReference type="EMBL" id="GEDC01022954">
    <property type="protein sequence ID" value="JAS14344.1"/>
    <property type="molecule type" value="Transcribed_RNA"/>
</dbReference>
<evidence type="ECO:0008006" key="3">
    <source>
        <dbReference type="Google" id="ProtNLM"/>
    </source>
</evidence>
<name>A0A1B6CLJ8_9HEMI</name>
<organism evidence="2">
    <name type="scientific">Clastoptera arizonana</name>
    <name type="common">Arizona spittle bug</name>
    <dbReference type="NCBI Taxonomy" id="38151"/>
    <lineage>
        <taxon>Eukaryota</taxon>
        <taxon>Metazoa</taxon>
        <taxon>Ecdysozoa</taxon>
        <taxon>Arthropoda</taxon>
        <taxon>Hexapoda</taxon>
        <taxon>Insecta</taxon>
        <taxon>Pterygota</taxon>
        <taxon>Neoptera</taxon>
        <taxon>Paraneoptera</taxon>
        <taxon>Hemiptera</taxon>
        <taxon>Auchenorrhyncha</taxon>
        <taxon>Cercopoidea</taxon>
        <taxon>Clastopteridae</taxon>
        <taxon>Clastoptera</taxon>
    </lineage>
</organism>
<evidence type="ECO:0000313" key="2">
    <source>
        <dbReference type="EMBL" id="JAS14344.1"/>
    </source>
</evidence>
<accession>A0A1B6CLJ8</accession>
<dbReference type="AlphaFoldDB" id="A0A1B6CLJ8"/>
<reference evidence="2" key="1">
    <citation type="submission" date="2015-12" db="EMBL/GenBank/DDBJ databases">
        <title>De novo transcriptome assembly of four potential Pierce s Disease insect vectors from Arizona vineyards.</title>
        <authorList>
            <person name="Tassone E.E."/>
        </authorList>
    </citation>
    <scope>NUCLEOTIDE SEQUENCE</scope>
</reference>
<proteinExistence type="predicted"/>
<protein>
    <recommendedName>
        <fullName evidence="3">Importin N-terminal domain-containing protein</fullName>
    </recommendedName>
</protein>
<keyword evidence="1" id="KW-0732">Signal</keyword>
<feature type="chain" id="PRO_5008580584" description="Importin N-terminal domain-containing protein" evidence="1">
    <location>
        <begin position="17"/>
        <end position="147"/>
    </location>
</feature>
<gene>
    <name evidence="2" type="ORF">g.4033</name>
</gene>
<feature type="signal peptide" evidence="1">
    <location>
        <begin position="1"/>
        <end position="16"/>
    </location>
</feature>